<gene>
    <name evidence="1" type="ORF">V9T40_011430</name>
</gene>
<accession>A0AAN9T8Y7</accession>
<proteinExistence type="predicted"/>
<organism evidence="1 2">
    <name type="scientific">Parthenolecanium corni</name>
    <dbReference type="NCBI Taxonomy" id="536013"/>
    <lineage>
        <taxon>Eukaryota</taxon>
        <taxon>Metazoa</taxon>
        <taxon>Ecdysozoa</taxon>
        <taxon>Arthropoda</taxon>
        <taxon>Hexapoda</taxon>
        <taxon>Insecta</taxon>
        <taxon>Pterygota</taxon>
        <taxon>Neoptera</taxon>
        <taxon>Paraneoptera</taxon>
        <taxon>Hemiptera</taxon>
        <taxon>Sternorrhyncha</taxon>
        <taxon>Coccoidea</taxon>
        <taxon>Coccidae</taxon>
        <taxon>Parthenolecanium</taxon>
    </lineage>
</organism>
<evidence type="ECO:0000313" key="1">
    <source>
        <dbReference type="EMBL" id="KAK7574239.1"/>
    </source>
</evidence>
<reference evidence="1 2" key="1">
    <citation type="submission" date="2024-03" db="EMBL/GenBank/DDBJ databases">
        <title>Adaptation during the transition from Ophiocordyceps entomopathogen to insect associate is accompanied by gene loss and intensified selection.</title>
        <authorList>
            <person name="Ward C.M."/>
            <person name="Onetto C.A."/>
            <person name="Borneman A.R."/>
        </authorList>
    </citation>
    <scope>NUCLEOTIDE SEQUENCE [LARGE SCALE GENOMIC DNA]</scope>
    <source>
        <strain evidence="1">AWRI1</strain>
        <tissue evidence="1">Single Adult Female</tissue>
    </source>
</reference>
<dbReference type="EMBL" id="JBBCAQ010000037">
    <property type="protein sequence ID" value="KAK7574239.1"/>
    <property type="molecule type" value="Genomic_DNA"/>
</dbReference>
<name>A0AAN9T8Y7_9HEMI</name>
<dbReference type="AlphaFoldDB" id="A0AAN9T8Y7"/>
<comment type="caution">
    <text evidence="1">The sequence shown here is derived from an EMBL/GenBank/DDBJ whole genome shotgun (WGS) entry which is preliminary data.</text>
</comment>
<evidence type="ECO:0000313" key="2">
    <source>
        <dbReference type="Proteomes" id="UP001367676"/>
    </source>
</evidence>
<keyword evidence="2" id="KW-1185">Reference proteome</keyword>
<protein>
    <submittedName>
        <fullName evidence="1">Uncharacterized protein</fullName>
    </submittedName>
</protein>
<sequence length="88" mass="10370">MAGGMIWSFEMDEWCKFEWVTSITGSRVGYMLIEDTKPVERRERINYAETRPNLIHNANPNFVDVSHDFLNTEKKNKDDVKMITKQSK</sequence>
<dbReference type="Proteomes" id="UP001367676">
    <property type="component" value="Unassembled WGS sequence"/>
</dbReference>